<sequence>MTTGTVPLALTKGTIPKVPQVQQRHAQRSTSPSIGRKPSRPSRTNIHIPRYNTRQTSRQQRHTKLSRKKPSVSSVSLSYKETVFSEEVKGDDGCLRTSETVPSSYSDHGACSEDDGQHACESDALCDQQMQARREIPPGEHILHQDVDMRGVHTSVIPTQLSQHQERSQFSTPLLSSSTTPTKTEDAEWEKISAFEAFKKDPAHQYWTWDADAQQWCHIDEQGLVFSCPSTLD</sequence>
<comment type="caution">
    <text evidence="2">The sequence shown here is derived from an EMBL/GenBank/DDBJ whole genome shotgun (WGS) entry which is preliminary data.</text>
</comment>
<reference evidence="2 3" key="1">
    <citation type="submission" date="2016-09" db="EMBL/GenBank/DDBJ databases">
        <authorList>
            <person name="Capua I."/>
            <person name="De Benedictis P."/>
            <person name="Joannis T."/>
            <person name="Lombin L.H."/>
            <person name="Cattoli G."/>
        </authorList>
    </citation>
    <scope>NUCLEOTIDE SEQUENCE [LARGE SCALE GENOMIC DNA]</scope>
    <source>
        <strain evidence="2 3">IMI 309357</strain>
    </source>
</reference>
<proteinExistence type="predicted"/>
<feature type="compositionally biased region" description="Polar residues" evidence="1">
    <location>
        <begin position="20"/>
        <end position="33"/>
    </location>
</feature>
<feature type="region of interest" description="Disordered" evidence="1">
    <location>
        <begin position="1"/>
        <end position="74"/>
    </location>
</feature>
<accession>A0A1G4B9D2</accession>
<feature type="compositionally biased region" description="Low complexity" evidence="1">
    <location>
        <begin position="171"/>
        <end position="182"/>
    </location>
</feature>
<protein>
    <submittedName>
        <fullName evidence="2">Uncharacterized protein</fullName>
    </submittedName>
</protein>
<evidence type="ECO:0000256" key="1">
    <source>
        <dbReference type="SAM" id="MobiDB-lite"/>
    </source>
</evidence>
<dbReference type="EMBL" id="MJBS01000051">
    <property type="protein sequence ID" value="OHE98008.1"/>
    <property type="molecule type" value="Genomic_DNA"/>
</dbReference>
<dbReference type="AlphaFoldDB" id="A0A1G4B9D2"/>
<dbReference type="RefSeq" id="XP_022475160.1">
    <property type="nucleotide sequence ID" value="XM_022618316.1"/>
</dbReference>
<dbReference type="GeneID" id="34559826"/>
<gene>
    <name evidence="2" type="ORF">CORC01_06677</name>
</gene>
<organism evidence="2 3">
    <name type="scientific">Colletotrichum orchidophilum</name>
    <dbReference type="NCBI Taxonomy" id="1209926"/>
    <lineage>
        <taxon>Eukaryota</taxon>
        <taxon>Fungi</taxon>
        <taxon>Dikarya</taxon>
        <taxon>Ascomycota</taxon>
        <taxon>Pezizomycotina</taxon>
        <taxon>Sordariomycetes</taxon>
        <taxon>Hypocreomycetidae</taxon>
        <taxon>Glomerellales</taxon>
        <taxon>Glomerellaceae</taxon>
        <taxon>Colletotrichum</taxon>
    </lineage>
</organism>
<keyword evidence="3" id="KW-1185">Reference proteome</keyword>
<evidence type="ECO:0000313" key="2">
    <source>
        <dbReference type="EMBL" id="OHE98008.1"/>
    </source>
</evidence>
<feature type="region of interest" description="Disordered" evidence="1">
    <location>
        <begin position="161"/>
        <end position="183"/>
    </location>
</feature>
<dbReference type="Proteomes" id="UP000176998">
    <property type="component" value="Unassembled WGS sequence"/>
</dbReference>
<dbReference type="OrthoDB" id="4851863at2759"/>
<evidence type="ECO:0000313" key="3">
    <source>
        <dbReference type="Proteomes" id="UP000176998"/>
    </source>
</evidence>
<feature type="compositionally biased region" description="Basic residues" evidence="1">
    <location>
        <begin position="59"/>
        <end position="70"/>
    </location>
</feature>
<name>A0A1G4B9D2_9PEZI</name>